<dbReference type="AlphaFoldDB" id="A0A3P6G253"/>
<keyword evidence="2" id="KW-1133">Transmembrane helix</keyword>
<protein>
    <submittedName>
        <fullName evidence="3">Uncharacterized protein</fullName>
    </submittedName>
</protein>
<name>A0A3P6G253_BRAOL</name>
<accession>A0A3P6G253</accession>
<sequence length="125" mass="13712">MGADPTETCMNFAPFTLQSDLLERQGESNLTTATPRGRSGCVDLRATNKPGAQAGSDVFRATQPGRSRRNDPGATSRSDVPRSLRVYLFRRIRVAFCIHMSLLGIGIPHGVLGDIWVRLELKRGD</sequence>
<proteinExistence type="predicted"/>
<dbReference type="EMBL" id="LR031878">
    <property type="protein sequence ID" value="VDD51615.1"/>
    <property type="molecule type" value="Genomic_DNA"/>
</dbReference>
<gene>
    <name evidence="3" type="ORF">BOLC1T04004H</name>
</gene>
<keyword evidence="2" id="KW-0812">Transmembrane</keyword>
<organism evidence="3">
    <name type="scientific">Brassica oleracea</name>
    <name type="common">Wild cabbage</name>
    <dbReference type="NCBI Taxonomy" id="3712"/>
    <lineage>
        <taxon>Eukaryota</taxon>
        <taxon>Viridiplantae</taxon>
        <taxon>Streptophyta</taxon>
        <taxon>Embryophyta</taxon>
        <taxon>Tracheophyta</taxon>
        <taxon>Spermatophyta</taxon>
        <taxon>Magnoliopsida</taxon>
        <taxon>eudicotyledons</taxon>
        <taxon>Gunneridae</taxon>
        <taxon>Pentapetalae</taxon>
        <taxon>rosids</taxon>
        <taxon>malvids</taxon>
        <taxon>Brassicales</taxon>
        <taxon>Brassicaceae</taxon>
        <taxon>Brassiceae</taxon>
        <taxon>Brassica</taxon>
    </lineage>
</organism>
<feature type="region of interest" description="Disordered" evidence="1">
    <location>
        <begin position="26"/>
        <end position="79"/>
    </location>
</feature>
<evidence type="ECO:0000256" key="1">
    <source>
        <dbReference type="SAM" id="MobiDB-lite"/>
    </source>
</evidence>
<evidence type="ECO:0000256" key="2">
    <source>
        <dbReference type="SAM" id="Phobius"/>
    </source>
</evidence>
<feature type="transmembrane region" description="Helical" evidence="2">
    <location>
        <begin position="92"/>
        <end position="112"/>
    </location>
</feature>
<keyword evidence="2" id="KW-0472">Membrane</keyword>
<reference evidence="3" key="1">
    <citation type="submission" date="2018-11" db="EMBL/GenBank/DDBJ databases">
        <authorList>
            <consortium name="Genoscope - CEA"/>
            <person name="William W."/>
        </authorList>
    </citation>
    <scope>NUCLEOTIDE SEQUENCE</scope>
</reference>
<evidence type="ECO:0000313" key="3">
    <source>
        <dbReference type="EMBL" id="VDD51615.1"/>
    </source>
</evidence>